<dbReference type="Pfam" id="PF07883">
    <property type="entry name" value="Cupin_2"/>
    <property type="match status" value="1"/>
</dbReference>
<proteinExistence type="predicted"/>
<evidence type="ECO:0000313" key="6">
    <source>
        <dbReference type="Proteomes" id="UP000190080"/>
    </source>
</evidence>
<dbReference type="InterPro" id="IPR014710">
    <property type="entry name" value="RmlC-like_jellyroll"/>
</dbReference>
<dbReference type="PANTHER" id="PTHR43280">
    <property type="entry name" value="ARAC-FAMILY TRANSCRIPTIONAL REGULATOR"/>
    <property type="match status" value="1"/>
</dbReference>
<reference evidence="5 6" key="1">
    <citation type="submission" date="2017-03" db="EMBL/GenBank/DDBJ databases">
        <title>Genome sequence of Clostridium oryzae DSM 28571.</title>
        <authorList>
            <person name="Poehlein A."/>
            <person name="Daniel R."/>
        </authorList>
    </citation>
    <scope>NUCLEOTIDE SEQUENCE [LARGE SCALE GENOMIC DNA]</scope>
    <source>
        <strain evidence="5 6">DSM 28571</strain>
    </source>
</reference>
<dbReference type="PANTHER" id="PTHR43280:SF2">
    <property type="entry name" value="HTH-TYPE TRANSCRIPTIONAL REGULATOR EXSA"/>
    <property type="match status" value="1"/>
</dbReference>
<organism evidence="5 6">
    <name type="scientific">Clostridium oryzae</name>
    <dbReference type="NCBI Taxonomy" id="1450648"/>
    <lineage>
        <taxon>Bacteria</taxon>
        <taxon>Bacillati</taxon>
        <taxon>Bacillota</taxon>
        <taxon>Clostridia</taxon>
        <taxon>Eubacteriales</taxon>
        <taxon>Clostridiaceae</taxon>
        <taxon>Clostridium</taxon>
    </lineage>
</organism>
<dbReference type="SUPFAM" id="SSF51182">
    <property type="entry name" value="RmlC-like cupins"/>
    <property type="match status" value="1"/>
</dbReference>
<keyword evidence="3" id="KW-0804">Transcription</keyword>
<evidence type="ECO:0000259" key="4">
    <source>
        <dbReference type="PROSITE" id="PS01124"/>
    </source>
</evidence>
<dbReference type="RefSeq" id="WP_242954278.1">
    <property type="nucleotide sequence ID" value="NZ_MZGV01000001.1"/>
</dbReference>
<feature type="domain" description="HTH araC/xylS-type" evidence="4">
    <location>
        <begin position="176"/>
        <end position="274"/>
    </location>
</feature>
<dbReference type="InterPro" id="IPR013096">
    <property type="entry name" value="Cupin_2"/>
</dbReference>
<dbReference type="InterPro" id="IPR011051">
    <property type="entry name" value="RmlC_Cupin_sf"/>
</dbReference>
<dbReference type="InterPro" id="IPR018062">
    <property type="entry name" value="HTH_AraC-typ_CS"/>
</dbReference>
<dbReference type="Gene3D" id="1.10.10.60">
    <property type="entry name" value="Homeodomain-like"/>
    <property type="match status" value="1"/>
</dbReference>
<evidence type="ECO:0000313" key="5">
    <source>
        <dbReference type="EMBL" id="OPJ65146.1"/>
    </source>
</evidence>
<dbReference type="AlphaFoldDB" id="A0A1V4IYY2"/>
<protein>
    <submittedName>
        <fullName evidence="5">HTH-type transcriptional activator RhaS</fullName>
    </submittedName>
</protein>
<accession>A0A1V4IYY2</accession>
<dbReference type="CDD" id="cd02208">
    <property type="entry name" value="cupin_RmlC-like"/>
    <property type="match status" value="1"/>
</dbReference>
<dbReference type="PROSITE" id="PS00041">
    <property type="entry name" value="HTH_ARAC_FAMILY_1"/>
    <property type="match status" value="1"/>
</dbReference>
<dbReference type="STRING" id="1450648.CLORY_01460"/>
<dbReference type="Gene3D" id="2.60.120.10">
    <property type="entry name" value="Jelly Rolls"/>
    <property type="match status" value="1"/>
</dbReference>
<dbReference type="InterPro" id="IPR009057">
    <property type="entry name" value="Homeodomain-like_sf"/>
</dbReference>
<dbReference type="GO" id="GO:0043565">
    <property type="term" value="F:sequence-specific DNA binding"/>
    <property type="evidence" value="ECO:0007669"/>
    <property type="project" value="InterPro"/>
</dbReference>
<comment type="caution">
    <text evidence="5">The sequence shown here is derived from an EMBL/GenBank/DDBJ whole genome shotgun (WGS) entry which is preliminary data.</text>
</comment>
<sequence>MSSYIFETIEFKNQYPVNTFIASIQSSSFHWHYEYELIVVLKGSITISVSPKPITLYQGDVILVNSKTVHEIKSEDKNICMILQLDPALFKKENNDNVYYRFYLNSVVNEEPIKKEYNYFVKKVAGIVLLTLQQDKKSCYRLRAEIYGLIADLFEYVQYDMHLKTEQSDTDAAMLMKIIDYLKDNMSEEDVVNRLYKEIGMGEKTVYRYLKEHVGISLKEMLDTLRVNEAKKLLKNTNKSIGCIIDECGFGSENTFYRLFKKNAGLTPNEYRQQKIDMEESPKLKGYLDFEQSEAKRILLKILEDKK</sequence>
<dbReference type="SMART" id="SM00342">
    <property type="entry name" value="HTH_ARAC"/>
    <property type="match status" value="1"/>
</dbReference>
<dbReference type="InterPro" id="IPR018060">
    <property type="entry name" value="HTH_AraC"/>
</dbReference>
<keyword evidence="1" id="KW-0805">Transcription regulation</keyword>
<keyword evidence="6" id="KW-1185">Reference proteome</keyword>
<keyword evidence="2" id="KW-0238">DNA-binding</keyword>
<gene>
    <name evidence="5" type="primary">rhaS_1</name>
    <name evidence="5" type="ORF">CLORY_01460</name>
</gene>
<name>A0A1V4IYY2_9CLOT</name>
<dbReference type="PROSITE" id="PS01124">
    <property type="entry name" value="HTH_ARAC_FAMILY_2"/>
    <property type="match status" value="1"/>
</dbReference>
<evidence type="ECO:0000256" key="3">
    <source>
        <dbReference type="ARBA" id="ARBA00023163"/>
    </source>
</evidence>
<evidence type="ECO:0000256" key="1">
    <source>
        <dbReference type="ARBA" id="ARBA00023015"/>
    </source>
</evidence>
<dbReference type="Proteomes" id="UP000190080">
    <property type="component" value="Unassembled WGS sequence"/>
</dbReference>
<dbReference type="GO" id="GO:0003700">
    <property type="term" value="F:DNA-binding transcription factor activity"/>
    <property type="evidence" value="ECO:0007669"/>
    <property type="project" value="InterPro"/>
</dbReference>
<dbReference type="SUPFAM" id="SSF46689">
    <property type="entry name" value="Homeodomain-like"/>
    <property type="match status" value="1"/>
</dbReference>
<dbReference type="EMBL" id="MZGV01000001">
    <property type="protein sequence ID" value="OPJ65146.1"/>
    <property type="molecule type" value="Genomic_DNA"/>
</dbReference>
<evidence type="ECO:0000256" key="2">
    <source>
        <dbReference type="ARBA" id="ARBA00023125"/>
    </source>
</evidence>
<dbReference type="Pfam" id="PF12833">
    <property type="entry name" value="HTH_18"/>
    <property type="match status" value="1"/>
</dbReference>